<dbReference type="PROSITE" id="PS51716">
    <property type="entry name" value="G_IRG"/>
    <property type="match status" value="2"/>
</dbReference>
<gene>
    <name evidence="7" type="ORF">Celaphus_00004574</name>
</gene>
<comment type="caution">
    <text evidence="7">The sequence shown here is derived from an EMBL/GenBank/DDBJ whole genome shotgun (WGS) entry which is preliminary data.</text>
</comment>
<dbReference type="FunFam" id="3.40.50.300:FF:000541">
    <property type="entry name" value="Immunity related GTPase M"/>
    <property type="match status" value="2"/>
</dbReference>
<dbReference type="InterPro" id="IPR007743">
    <property type="entry name" value="Immunity-related_GTPase-like"/>
</dbReference>
<evidence type="ECO:0000259" key="6">
    <source>
        <dbReference type="PROSITE" id="PS51716"/>
    </source>
</evidence>
<comment type="similarity">
    <text evidence="1">Belongs to the TRAFAC class dynamin-like GTPase superfamily. IRG family.</text>
</comment>
<feature type="domain" description="IRG-type G" evidence="6">
    <location>
        <begin position="58"/>
        <end position="240"/>
    </location>
</feature>
<dbReference type="Gene3D" id="3.40.50.300">
    <property type="entry name" value="P-loop containing nucleotide triphosphate hydrolases"/>
    <property type="match status" value="2"/>
</dbReference>
<dbReference type="InterPro" id="IPR051515">
    <property type="entry name" value="IRG"/>
</dbReference>
<sequence>MVTEALRRGKVIFHHAGATAEAQRAQGCHTARNITDDDNDDADSTDHLLWLLASSDCTRLEVGVTGESGAGKSSLINALRGLGAEDPDAALTGVVETTIEPSPYPHPQFPDVTLWDLPGAGSPGCSADKYLKQVDFGRYDFFLLVSPRRCGAVESRLASEILRQGKKFYFVRTKVDEDLAATRMQRPSGFSEGAVLHEIREHCAERLRGAGVHDPRVFLVSNLSPARYDFPLLMSTWEHDLPAHRRHAGLLSLPDISLEALQKKKDMLQEQVLKTALVSGVIQALPVPGLAAAYDDALLIRSLRGYHRSFGLDDDSLAKLAEQVGKQAGDLRSVIRSPLANEVSPETVLRLYSQSSDGAMRVARAFEKGIPVFGTLVAGGISFGTVYTMLQGCLNEMAEDAQRVRIKALEEEEEDPQPDVSLEAAGDNGVEKRGSGEGSMEEAPLSTRRKLGLLLKYILDSWKKRDLSSSPEDRELGVRQPMAREVFQSCLSQCKILELSKDTRALKEAFEAGDLPAVAAKLQSTLHSLENVRLDIGVTGGMGSGKSTFVNAIRGLGDEDPNSARTGVVEMTVDPTPYPHPKYPNVVFWDLPGVGTPAFRADKYFQRVQLFQYDFFLIITSESFTTDLTELAREILRWGKRFYYIRSKVDVDITASRSRRPSSFSEERESMVRDLESQKRHAFLVALPNVSKPTLERKAASLRQHIWLVATVACGANPRPVPGLPEVACDLYMLTRALEGYRHSFGLDGGSLVRLAEQTGQPLHKILQALQGPKTKVTEALVAELLGQASGDASAFSQKLLNVPILGSLASCSLSFATVYWMLRTSLDVAVSDAQSVLVQASLNSPDRRLPDGSDQWSQPGA</sequence>
<dbReference type="Proteomes" id="UP000242450">
    <property type="component" value="Chromosome 4"/>
</dbReference>
<keyword evidence="8" id="KW-1185">Reference proteome</keyword>
<evidence type="ECO:0000256" key="2">
    <source>
        <dbReference type="ARBA" id="ARBA00022741"/>
    </source>
</evidence>
<keyword evidence="4" id="KW-0342">GTP-binding</keyword>
<dbReference type="PANTHER" id="PTHR32341">
    <property type="entry name" value="INTERFERON-INDUCIBLE GTPASE"/>
    <property type="match status" value="1"/>
</dbReference>
<dbReference type="GO" id="GO:0016787">
    <property type="term" value="F:hydrolase activity"/>
    <property type="evidence" value="ECO:0007669"/>
    <property type="project" value="UniProtKB-KW"/>
</dbReference>
<dbReference type="SUPFAM" id="SSF52540">
    <property type="entry name" value="P-loop containing nucleoside triphosphate hydrolases"/>
    <property type="match status" value="2"/>
</dbReference>
<dbReference type="AlphaFoldDB" id="A0A212DDF2"/>
<organism evidence="7 8">
    <name type="scientific">Cervus elaphus hippelaphus</name>
    <name type="common">European red deer</name>
    <dbReference type="NCBI Taxonomy" id="46360"/>
    <lineage>
        <taxon>Eukaryota</taxon>
        <taxon>Metazoa</taxon>
        <taxon>Chordata</taxon>
        <taxon>Craniata</taxon>
        <taxon>Vertebrata</taxon>
        <taxon>Euteleostomi</taxon>
        <taxon>Mammalia</taxon>
        <taxon>Eutheria</taxon>
        <taxon>Laurasiatheria</taxon>
        <taxon>Artiodactyla</taxon>
        <taxon>Ruminantia</taxon>
        <taxon>Pecora</taxon>
        <taxon>Cervidae</taxon>
        <taxon>Cervinae</taxon>
        <taxon>Cervus</taxon>
    </lineage>
</organism>
<keyword evidence="3" id="KW-0378">Hydrolase</keyword>
<dbReference type="InterPro" id="IPR027417">
    <property type="entry name" value="P-loop_NTPase"/>
</dbReference>
<proteinExistence type="inferred from homology"/>
<dbReference type="Pfam" id="PF05049">
    <property type="entry name" value="IIGP"/>
    <property type="match status" value="2"/>
</dbReference>
<dbReference type="InterPro" id="IPR030385">
    <property type="entry name" value="G_IRG_dom"/>
</dbReference>
<dbReference type="EMBL" id="MKHE01000004">
    <property type="protein sequence ID" value="OWK16273.1"/>
    <property type="molecule type" value="Genomic_DNA"/>
</dbReference>
<dbReference type="PANTHER" id="PTHR32341:SF10">
    <property type="entry name" value="INTERFERON-INDUCIBLE GTPASE 5"/>
    <property type="match status" value="1"/>
</dbReference>
<evidence type="ECO:0000313" key="8">
    <source>
        <dbReference type="Proteomes" id="UP000242450"/>
    </source>
</evidence>
<evidence type="ECO:0000256" key="3">
    <source>
        <dbReference type="ARBA" id="ARBA00022801"/>
    </source>
</evidence>
<evidence type="ECO:0000256" key="4">
    <source>
        <dbReference type="ARBA" id="ARBA00023134"/>
    </source>
</evidence>
<evidence type="ECO:0000256" key="5">
    <source>
        <dbReference type="SAM" id="MobiDB-lite"/>
    </source>
</evidence>
<dbReference type="GO" id="GO:0016020">
    <property type="term" value="C:membrane"/>
    <property type="evidence" value="ECO:0007669"/>
    <property type="project" value="InterPro"/>
</dbReference>
<feature type="region of interest" description="Disordered" evidence="5">
    <location>
        <begin position="410"/>
        <end position="444"/>
    </location>
</feature>
<dbReference type="GO" id="GO:0005525">
    <property type="term" value="F:GTP binding"/>
    <property type="evidence" value="ECO:0007669"/>
    <property type="project" value="UniProtKB-KW"/>
</dbReference>
<dbReference type="CDD" id="cd04104">
    <property type="entry name" value="p47_IIGP_like"/>
    <property type="match status" value="1"/>
</dbReference>
<reference evidence="7 8" key="1">
    <citation type="journal article" date="2018" name="Mol. Genet. Genomics">
        <title>The red deer Cervus elaphus genome CerEla1.0: sequencing, annotating, genes, and chromosomes.</title>
        <authorList>
            <person name="Bana N.A."/>
            <person name="Nyiri A."/>
            <person name="Nagy J."/>
            <person name="Frank K."/>
            <person name="Nagy T."/>
            <person name="Steger V."/>
            <person name="Schiller M."/>
            <person name="Lakatos P."/>
            <person name="Sugar L."/>
            <person name="Horn P."/>
            <person name="Barta E."/>
            <person name="Orosz L."/>
        </authorList>
    </citation>
    <scope>NUCLEOTIDE SEQUENCE [LARGE SCALE GENOMIC DNA]</scope>
    <source>
        <strain evidence="7">Hungarian</strain>
    </source>
</reference>
<protein>
    <submittedName>
        <fullName evidence="7">IRGC</fullName>
    </submittedName>
</protein>
<name>A0A212DDF2_CEREH</name>
<evidence type="ECO:0000313" key="7">
    <source>
        <dbReference type="EMBL" id="OWK16273.1"/>
    </source>
</evidence>
<dbReference type="OrthoDB" id="422720at2759"/>
<feature type="domain" description="IRG-type G" evidence="6">
    <location>
        <begin position="532"/>
        <end position="744"/>
    </location>
</feature>
<evidence type="ECO:0000256" key="1">
    <source>
        <dbReference type="ARBA" id="ARBA00005429"/>
    </source>
</evidence>
<keyword evidence="2" id="KW-0547">Nucleotide-binding</keyword>
<accession>A0A212DDF2</accession>